<dbReference type="InterPro" id="IPR000983">
    <property type="entry name" value="Bac_GSPG_pilin"/>
</dbReference>
<dbReference type="InterPro" id="IPR012902">
    <property type="entry name" value="N_methyl_site"/>
</dbReference>
<dbReference type="Proteomes" id="UP000198943">
    <property type="component" value="Unassembled WGS sequence"/>
</dbReference>
<evidence type="ECO:0000256" key="4">
    <source>
        <dbReference type="ARBA" id="ARBA00022989"/>
    </source>
</evidence>
<sequence length="142" mass="14966">MLKRIKKKMRFAGQAGEKDTNKCNAGFSLIEVIAVTIIIGVMATMLMPAIDGAGSKARNAKLKNDLATLDQAIATYKLEQGSVPASLDNLVPGYIAKNKGFKDAKNEDFQYSVSGNNYSLTGSDAEGNTVTSNGSVAAETQG</sequence>
<keyword evidence="3 7" id="KW-0812">Transmembrane</keyword>
<dbReference type="PANTHER" id="PTHR30093">
    <property type="entry name" value="GENERAL SECRETION PATHWAY PROTEIN G"/>
    <property type="match status" value="1"/>
</dbReference>
<reference evidence="9" key="1">
    <citation type="submission" date="2016-10" db="EMBL/GenBank/DDBJ databases">
        <authorList>
            <person name="Varghese N."/>
            <person name="Submissions S."/>
        </authorList>
    </citation>
    <scope>NUCLEOTIDE SEQUENCE [LARGE SCALE GENOMIC DNA]</scope>
    <source>
        <strain evidence="9">DSM 11005</strain>
    </source>
</reference>
<evidence type="ECO:0000313" key="8">
    <source>
        <dbReference type="EMBL" id="SDC34303.1"/>
    </source>
</evidence>
<evidence type="ECO:0000256" key="6">
    <source>
        <dbReference type="SAM" id="MobiDB-lite"/>
    </source>
</evidence>
<evidence type="ECO:0000313" key="9">
    <source>
        <dbReference type="Proteomes" id="UP000198943"/>
    </source>
</evidence>
<evidence type="ECO:0000256" key="1">
    <source>
        <dbReference type="ARBA" id="ARBA00004167"/>
    </source>
</evidence>
<evidence type="ECO:0000256" key="5">
    <source>
        <dbReference type="ARBA" id="ARBA00023136"/>
    </source>
</evidence>
<evidence type="ECO:0000256" key="3">
    <source>
        <dbReference type="ARBA" id="ARBA00022692"/>
    </source>
</evidence>
<evidence type="ECO:0000256" key="7">
    <source>
        <dbReference type="SAM" id="Phobius"/>
    </source>
</evidence>
<dbReference type="InterPro" id="IPR045584">
    <property type="entry name" value="Pilin-like"/>
</dbReference>
<feature type="transmembrane region" description="Helical" evidence="7">
    <location>
        <begin position="27"/>
        <end position="50"/>
    </location>
</feature>
<evidence type="ECO:0000256" key="2">
    <source>
        <dbReference type="ARBA" id="ARBA00022481"/>
    </source>
</evidence>
<protein>
    <submittedName>
        <fullName evidence="8">Type II secretion system protein G (GspG)</fullName>
    </submittedName>
</protein>
<dbReference type="GO" id="GO:0015628">
    <property type="term" value="P:protein secretion by the type II secretion system"/>
    <property type="evidence" value="ECO:0007669"/>
    <property type="project" value="InterPro"/>
</dbReference>
<dbReference type="PRINTS" id="PR00813">
    <property type="entry name" value="BCTERIALGSPG"/>
</dbReference>
<dbReference type="AlphaFoldDB" id="A0A1G6KTM9"/>
<dbReference type="PANTHER" id="PTHR30093:SF44">
    <property type="entry name" value="TYPE II SECRETION SYSTEM CORE PROTEIN G"/>
    <property type="match status" value="1"/>
</dbReference>
<dbReference type="PROSITE" id="PS00409">
    <property type="entry name" value="PROKAR_NTER_METHYL"/>
    <property type="match status" value="1"/>
</dbReference>
<feature type="region of interest" description="Disordered" evidence="6">
    <location>
        <begin position="123"/>
        <end position="142"/>
    </location>
</feature>
<keyword evidence="5 7" id="KW-0472">Membrane</keyword>
<organism evidence="8 9">
    <name type="scientific">Succiniclasticum ruminis</name>
    <dbReference type="NCBI Taxonomy" id="40841"/>
    <lineage>
        <taxon>Bacteria</taxon>
        <taxon>Bacillati</taxon>
        <taxon>Bacillota</taxon>
        <taxon>Negativicutes</taxon>
        <taxon>Acidaminococcales</taxon>
        <taxon>Acidaminococcaceae</taxon>
        <taxon>Succiniclasticum</taxon>
    </lineage>
</organism>
<dbReference type="OrthoDB" id="3034673at2"/>
<dbReference type="Pfam" id="PF07963">
    <property type="entry name" value="N_methyl"/>
    <property type="match status" value="1"/>
</dbReference>
<dbReference type="RefSeq" id="WP_093730029.1">
    <property type="nucleotide sequence ID" value="NZ_FMYW01000005.1"/>
</dbReference>
<proteinExistence type="predicted"/>
<gene>
    <name evidence="8" type="ORF">SAMN04487864_10595</name>
</gene>
<dbReference type="NCBIfam" id="TIGR02532">
    <property type="entry name" value="IV_pilin_GFxxxE"/>
    <property type="match status" value="1"/>
</dbReference>
<keyword evidence="9" id="KW-1185">Reference proteome</keyword>
<accession>A0A1G6KTM9</accession>
<keyword evidence="4 7" id="KW-1133">Transmembrane helix</keyword>
<dbReference type="GO" id="GO:0015627">
    <property type="term" value="C:type II protein secretion system complex"/>
    <property type="evidence" value="ECO:0007669"/>
    <property type="project" value="InterPro"/>
</dbReference>
<dbReference type="EMBL" id="FMYW01000005">
    <property type="protein sequence ID" value="SDC34303.1"/>
    <property type="molecule type" value="Genomic_DNA"/>
</dbReference>
<dbReference type="Gene3D" id="3.30.700.10">
    <property type="entry name" value="Glycoprotein, Type 4 Pilin"/>
    <property type="match status" value="1"/>
</dbReference>
<dbReference type="GO" id="GO:0016020">
    <property type="term" value="C:membrane"/>
    <property type="evidence" value="ECO:0007669"/>
    <property type="project" value="UniProtKB-SubCell"/>
</dbReference>
<keyword evidence="2" id="KW-0488">Methylation</keyword>
<comment type="subcellular location">
    <subcellularLocation>
        <location evidence="1">Membrane</location>
        <topology evidence="1">Single-pass membrane protein</topology>
    </subcellularLocation>
</comment>
<name>A0A1G6KTM9_9FIRM</name>
<dbReference type="SUPFAM" id="SSF54523">
    <property type="entry name" value="Pili subunits"/>
    <property type="match status" value="1"/>
</dbReference>